<dbReference type="GeneID" id="87954284"/>
<name>A0ABZ1CVI8_9TREE</name>
<feature type="region of interest" description="Disordered" evidence="4">
    <location>
        <begin position="269"/>
        <end position="312"/>
    </location>
</feature>
<evidence type="ECO:0000256" key="1">
    <source>
        <dbReference type="ARBA" id="ARBA00022737"/>
    </source>
</evidence>
<dbReference type="InterPro" id="IPR000504">
    <property type="entry name" value="RRM_dom"/>
</dbReference>
<feature type="region of interest" description="Disordered" evidence="4">
    <location>
        <begin position="1"/>
        <end position="59"/>
    </location>
</feature>
<proteinExistence type="predicted"/>
<feature type="compositionally biased region" description="Acidic residues" evidence="4">
    <location>
        <begin position="13"/>
        <end position="35"/>
    </location>
</feature>
<dbReference type="InterPro" id="IPR035979">
    <property type="entry name" value="RBD_domain_sf"/>
</dbReference>
<dbReference type="SMART" id="SM00360">
    <property type="entry name" value="RRM"/>
    <property type="match status" value="2"/>
</dbReference>
<keyword evidence="1" id="KW-0677">Repeat</keyword>
<evidence type="ECO:0000313" key="7">
    <source>
        <dbReference type="Proteomes" id="UP001329825"/>
    </source>
</evidence>
<evidence type="ECO:0000256" key="2">
    <source>
        <dbReference type="ARBA" id="ARBA00022884"/>
    </source>
</evidence>
<organism evidence="6 7">
    <name type="scientific">Kwoniella shivajii</name>
    <dbReference type="NCBI Taxonomy" id="564305"/>
    <lineage>
        <taxon>Eukaryota</taxon>
        <taxon>Fungi</taxon>
        <taxon>Dikarya</taxon>
        <taxon>Basidiomycota</taxon>
        <taxon>Agaricomycotina</taxon>
        <taxon>Tremellomycetes</taxon>
        <taxon>Tremellales</taxon>
        <taxon>Cryptococcaceae</taxon>
        <taxon>Kwoniella</taxon>
    </lineage>
</organism>
<feature type="compositionally biased region" description="Basic and acidic residues" evidence="4">
    <location>
        <begin position="1"/>
        <end position="12"/>
    </location>
</feature>
<accession>A0ABZ1CVI8</accession>
<evidence type="ECO:0000256" key="3">
    <source>
        <dbReference type="PROSITE-ProRule" id="PRU00176"/>
    </source>
</evidence>
<gene>
    <name evidence="6" type="ORF">IL334_002153</name>
</gene>
<dbReference type="SUPFAM" id="SSF54928">
    <property type="entry name" value="RNA-binding domain, RBD"/>
    <property type="match status" value="2"/>
</dbReference>
<feature type="compositionally biased region" description="Gly residues" evidence="4">
    <location>
        <begin position="288"/>
        <end position="312"/>
    </location>
</feature>
<dbReference type="PANTHER" id="PTHR48032">
    <property type="entry name" value="RNA-BINDING PROTEIN MUSASHI HOMOLOG RBP6"/>
    <property type="match status" value="1"/>
</dbReference>
<feature type="domain" description="RRM" evidence="5">
    <location>
        <begin position="110"/>
        <end position="184"/>
    </location>
</feature>
<dbReference type="EMBL" id="CP141882">
    <property type="protein sequence ID" value="WRT65210.1"/>
    <property type="molecule type" value="Genomic_DNA"/>
</dbReference>
<dbReference type="RefSeq" id="XP_062789950.1">
    <property type="nucleotide sequence ID" value="XM_062933899.1"/>
</dbReference>
<feature type="region of interest" description="Disordered" evidence="4">
    <location>
        <begin position="448"/>
        <end position="509"/>
    </location>
</feature>
<evidence type="ECO:0000256" key="4">
    <source>
        <dbReference type="SAM" id="MobiDB-lite"/>
    </source>
</evidence>
<evidence type="ECO:0000313" key="6">
    <source>
        <dbReference type="EMBL" id="WRT65210.1"/>
    </source>
</evidence>
<feature type="compositionally biased region" description="Gly residues" evidence="4">
    <location>
        <begin position="477"/>
        <end position="489"/>
    </location>
</feature>
<keyword evidence="2 3" id="KW-0694">RNA-binding</keyword>
<dbReference type="InterPro" id="IPR012677">
    <property type="entry name" value="Nucleotide-bd_a/b_plait_sf"/>
</dbReference>
<keyword evidence="7" id="KW-1185">Reference proteome</keyword>
<dbReference type="PANTHER" id="PTHR48032:SF6">
    <property type="entry name" value="RNA-BINDING (RRM_RBD_RNP MOTIFS) FAMILY PROTEIN"/>
    <property type="match status" value="1"/>
</dbReference>
<dbReference type="Gene3D" id="3.30.70.330">
    <property type="match status" value="2"/>
</dbReference>
<dbReference type="Pfam" id="PF00076">
    <property type="entry name" value="RRM_1"/>
    <property type="match status" value="2"/>
</dbReference>
<sequence length="509" mass="52218">MADANDLYKDDLYGDLDLEDLDDASQLEELVEPPELEPATNNVGGPSTGVPQSNVVPNAPAPVAAATTSQPNLGNFGMIQQQDPFGNGGAGAGGDPALERIRPSDMPDEGKMFIGGLNWETTDDGLKAYMAQYGEIEACTIMRDLTGRSRGFAFLTYKTSEAVNKVLAQTHTLDGKQIDPKRAIPRAEHERTAKVFVGGLAPSVTGESLRTFLTQFGEVMDATVMFDKETSRSKGFAFATFADEDSVQRAMNMTGIELEGKQIEIKKAQPRGAGTQPGKFSNQPNNQMGGGGGGGGQQQNRFQGGGGNMNNNGFNGGGMGGMGFNPAAATGGLGGGFDPNAMAMMYQNMMKNNGMGSMMPGFDPSSMAMMYQNMMKTMAGNSGGVGVGGNAPAINPNMAMRNGMGGMGMGGMGMGGMGMGGMGMGGMGMMGMNGMGMGGGNMGMGGAGGMGRGMNQNQARPVPNAPRGPAAMRSGPSTGGPSSGQGGNTPTGPGAQRYSTQGSARAKPY</sequence>
<evidence type="ECO:0000259" key="5">
    <source>
        <dbReference type="PROSITE" id="PS50102"/>
    </source>
</evidence>
<reference evidence="6 7" key="1">
    <citation type="submission" date="2024-01" db="EMBL/GenBank/DDBJ databases">
        <title>Comparative genomics of Cryptococcus and Kwoniella reveals pathogenesis evolution and contrasting modes of karyotype evolution via chromosome fusion or intercentromeric recombination.</title>
        <authorList>
            <person name="Coelho M.A."/>
            <person name="David-Palma M."/>
            <person name="Shea T."/>
            <person name="Bowers K."/>
            <person name="McGinley-Smith S."/>
            <person name="Mohammad A.W."/>
            <person name="Gnirke A."/>
            <person name="Yurkov A.M."/>
            <person name="Nowrousian M."/>
            <person name="Sun S."/>
            <person name="Cuomo C.A."/>
            <person name="Heitman J."/>
        </authorList>
    </citation>
    <scope>NUCLEOTIDE SEQUENCE [LARGE SCALE GENOMIC DNA]</scope>
    <source>
        <strain evidence="6">CBS 11374</strain>
    </source>
</reference>
<feature type="domain" description="RRM" evidence="5">
    <location>
        <begin position="193"/>
        <end position="270"/>
    </location>
</feature>
<protein>
    <recommendedName>
        <fullName evidence="5">RRM domain-containing protein</fullName>
    </recommendedName>
</protein>
<dbReference type="Proteomes" id="UP001329825">
    <property type="component" value="Chromosome 2"/>
</dbReference>
<feature type="compositionally biased region" description="Low complexity" evidence="4">
    <location>
        <begin position="50"/>
        <end position="59"/>
    </location>
</feature>
<dbReference type="PROSITE" id="PS50102">
    <property type="entry name" value="RRM"/>
    <property type="match status" value="2"/>
</dbReference>